<evidence type="ECO:0000259" key="5">
    <source>
        <dbReference type="PROSITE" id="PS51078"/>
    </source>
</evidence>
<keyword evidence="2" id="KW-0238">DNA-binding</keyword>
<comment type="caution">
    <text evidence="6">The sequence shown here is derived from an EMBL/GenBank/DDBJ whole genome shotgun (WGS) entry which is preliminary data.</text>
</comment>
<reference evidence="6" key="2">
    <citation type="submission" date="2020-09" db="EMBL/GenBank/DDBJ databases">
        <authorList>
            <person name="Sun Q."/>
            <person name="Zhou Y."/>
        </authorList>
    </citation>
    <scope>NUCLEOTIDE SEQUENCE</scope>
    <source>
        <strain evidence="6">CGMCC 1.12187</strain>
    </source>
</reference>
<proteinExistence type="predicted"/>
<organism evidence="6 7">
    <name type="scientific">Kocuria dechangensis</name>
    <dbReference type="NCBI Taxonomy" id="1176249"/>
    <lineage>
        <taxon>Bacteria</taxon>
        <taxon>Bacillati</taxon>
        <taxon>Actinomycetota</taxon>
        <taxon>Actinomycetes</taxon>
        <taxon>Micrococcales</taxon>
        <taxon>Micrococcaceae</taxon>
        <taxon>Kocuria</taxon>
    </lineage>
</organism>
<gene>
    <name evidence="6" type="ORF">GCM10011374_13090</name>
</gene>
<dbReference type="AlphaFoldDB" id="A0A917GN45"/>
<dbReference type="Gene3D" id="1.10.10.10">
    <property type="entry name" value="Winged helix-like DNA-binding domain superfamily/Winged helix DNA-binding domain"/>
    <property type="match status" value="1"/>
</dbReference>
<dbReference type="SUPFAM" id="SSF55781">
    <property type="entry name" value="GAF domain-like"/>
    <property type="match status" value="1"/>
</dbReference>
<dbReference type="InterPro" id="IPR036388">
    <property type="entry name" value="WH-like_DNA-bd_sf"/>
</dbReference>
<dbReference type="EMBL" id="BMEQ01000005">
    <property type="protein sequence ID" value="GGG51801.1"/>
    <property type="molecule type" value="Genomic_DNA"/>
</dbReference>
<keyword evidence="3" id="KW-0804">Transcription</keyword>
<dbReference type="InterPro" id="IPR005471">
    <property type="entry name" value="Tscrpt_reg_IclR_N"/>
</dbReference>
<keyword evidence="1" id="KW-0805">Transcription regulation</keyword>
<sequence length="268" mass="28401">MTTSDVPQTGMASVQKAFALLDVVARDPRGATAKDISAELAIPLPTVYRLLQTLVASEHVVHLRDEKRYGLGYKVHALDASLRQQVGTPATVKRAVQELHAAADAAAYFAVHRGDAIVVAHVVDSPHRPRIDPMDFGFTDAAHATAFGKILLSGMDDDEVADYLDRHGMPALTDRTLTTTEVLGQELALVRAEGIAVEREEFVPGASCMAAPVVDAAGRTLGSVAVSLRPADFERRRRALAPVLRDAADRVGRALRAAGGCPSGPSAG</sequence>
<dbReference type="SUPFAM" id="SSF46785">
    <property type="entry name" value="Winged helix' DNA-binding domain"/>
    <property type="match status" value="1"/>
</dbReference>
<dbReference type="Proteomes" id="UP000638848">
    <property type="component" value="Unassembled WGS sequence"/>
</dbReference>
<reference evidence="6" key="1">
    <citation type="journal article" date="2014" name="Int. J. Syst. Evol. Microbiol.">
        <title>Complete genome sequence of Corynebacterium casei LMG S-19264T (=DSM 44701T), isolated from a smear-ripened cheese.</title>
        <authorList>
            <consortium name="US DOE Joint Genome Institute (JGI-PGF)"/>
            <person name="Walter F."/>
            <person name="Albersmeier A."/>
            <person name="Kalinowski J."/>
            <person name="Ruckert C."/>
        </authorList>
    </citation>
    <scope>NUCLEOTIDE SEQUENCE</scope>
    <source>
        <strain evidence="6">CGMCC 1.12187</strain>
    </source>
</reference>
<dbReference type="Gene3D" id="3.30.450.40">
    <property type="match status" value="1"/>
</dbReference>
<dbReference type="PANTHER" id="PTHR30136:SF24">
    <property type="entry name" value="HTH-TYPE TRANSCRIPTIONAL REPRESSOR ALLR"/>
    <property type="match status" value="1"/>
</dbReference>
<dbReference type="InterPro" id="IPR029016">
    <property type="entry name" value="GAF-like_dom_sf"/>
</dbReference>
<dbReference type="SMART" id="SM00346">
    <property type="entry name" value="HTH_ICLR"/>
    <property type="match status" value="1"/>
</dbReference>
<evidence type="ECO:0000313" key="7">
    <source>
        <dbReference type="Proteomes" id="UP000638848"/>
    </source>
</evidence>
<dbReference type="Pfam" id="PF09339">
    <property type="entry name" value="HTH_IclR"/>
    <property type="match status" value="1"/>
</dbReference>
<keyword evidence="7" id="KW-1185">Reference proteome</keyword>
<evidence type="ECO:0000256" key="2">
    <source>
        <dbReference type="ARBA" id="ARBA00023125"/>
    </source>
</evidence>
<dbReference type="PROSITE" id="PS51078">
    <property type="entry name" value="ICLR_ED"/>
    <property type="match status" value="1"/>
</dbReference>
<dbReference type="GO" id="GO:0045892">
    <property type="term" value="P:negative regulation of DNA-templated transcription"/>
    <property type="evidence" value="ECO:0007669"/>
    <property type="project" value="TreeGrafter"/>
</dbReference>
<feature type="domain" description="IclR-ED" evidence="5">
    <location>
        <begin position="74"/>
        <end position="257"/>
    </location>
</feature>
<evidence type="ECO:0000259" key="4">
    <source>
        <dbReference type="PROSITE" id="PS51077"/>
    </source>
</evidence>
<name>A0A917GN45_9MICC</name>
<evidence type="ECO:0000256" key="3">
    <source>
        <dbReference type="ARBA" id="ARBA00023163"/>
    </source>
</evidence>
<evidence type="ECO:0000313" key="6">
    <source>
        <dbReference type="EMBL" id="GGG51801.1"/>
    </source>
</evidence>
<dbReference type="RefSeq" id="WP_188535441.1">
    <property type="nucleotide sequence ID" value="NZ_BMEQ01000005.1"/>
</dbReference>
<protein>
    <submittedName>
        <fullName evidence="6">IclR family transcriptional regulator</fullName>
    </submittedName>
</protein>
<dbReference type="InterPro" id="IPR014757">
    <property type="entry name" value="Tscrpt_reg_IclR_C"/>
</dbReference>
<dbReference type="InterPro" id="IPR036390">
    <property type="entry name" value="WH_DNA-bd_sf"/>
</dbReference>
<evidence type="ECO:0000256" key="1">
    <source>
        <dbReference type="ARBA" id="ARBA00023015"/>
    </source>
</evidence>
<dbReference type="Pfam" id="PF01614">
    <property type="entry name" value="IclR_C"/>
    <property type="match status" value="1"/>
</dbReference>
<feature type="domain" description="HTH iclR-type" evidence="4">
    <location>
        <begin position="11"/>
        <end position="73"/>
    </location>
</feature>
<dbReference type="GO" id="GO:0003700">
    <property type="term" value="F:DNA-binding transcription factor activity"/>
    <property type="evidence" value="ECO:0007669"/>
    <property type="project" value="TreeGrafter"/>
</dbReference>
<dbReference type="PANTHER" id="PTHR30136">
    <property type="entry name" value="HELIX-TURN-HELIX TRANSCRIPTIONAL REGULATOR, ICLR FAMILY"/>
    <property type="match status" value="1"/>
</dbReference>
<accession>A0A917GN45</accession>
<dbReference type="InterPro" id="IPR050707">
    <property type="entry name" value="HTH_MetabolicPath_Reg"/>
</dbReference>
<dbReference type="PROSITE" id="PS51077">
    <property type="entry name" value="HTH_ICLR"/>
    <property type="match status" value="1"/>
</dbReference>
<dbReference type="GO" id="GO:0003677">
    <property type="term" value="F:DNA binding"/>
    <property type="evidence" value="ECO:0007669"/>
    <property type="project" value="UniProtKB-KW"/>
</dbReference>